<reference evidence="11" key="1">
    <citation type="submission" date="2020-03" db="EMBL/GenBank/DDBJ databases">
        <title>Evolution of repeat sequences and sex chromosomes of tilapia species revealed by chromosome-level genomes.</title>
        <authorList>
            <person name="Xu L."/>
            <person name="Tao W."/>
            <person name="Wang D."/>
            <person name="Zhou Q."/>
        </authorList>
    </citation>
    <scope>NUCLEOTIDE SEQUENCE [LARGE SCALE GENOMIC DNA]</scope>
    <source>
        <strain evidence="11">Israel</strain>
    </source>
</reference>
<dbReference type="PROSITE" id="PS50837">
    <property type="entry name" value="NACHT"/>
    <property type="match status" value="3"/>
</dbReference>
<dbReference type="InterPro" id="IPR001870">
    <property type="entry name" value="B30.2/SPRY"/>
</dbReference>
<comment type="subcellular location">
    <subcellularLocation>
        <location evidence="1">Cytoplasm</location>
    </subcellularLocation>
</comment>
<evidence type="ECO:0000256" key="7">
    <source>
        <dbReference type="SAM" id="MobiDB-lite"/>
    </source>
</evidence>
<evidence type="ECO:0000256" key="4">
    <source>
        <dbReference type="ARBA" id="ARBA00022737"/>
    </source>
</evidence>
<dbReference type="Gene3D" id="2.60.120.920">
    <property type="match status" value="1"/>
</dbReference>
<reference evidence="10" key="2">
    <citation type="submission" date="2025-08" db="UniProtKB">
        <authorList>
            <consortium name="Ensembl"/>
        </authorList>
    </citation>
    <scope>IDENTIFICATION</scope>
</reference>
<dbReference type="Ensembl" id="ENSOABT00000082405.1">
    <property type="protein sequence ID" value="ENSOABP00000068222.1"/>
    <property type="gene ID" value="ENSOABG00000004250.2"/>
</dbReference>
<dbReference type="SMART" id="SM00449">
    <property type="entry name" value="SPRY"/>
    <property type="match status" value="1"/>
</dbReference>
<dbReference type="Pfam" id="PF17776">
    <property type="entry name" value="NLRC4_HD2"/>
    <property type="match status" value="1"/>
</dbReference>
<evidence type="ECO:0000313" key="10">
    <source>
        <dbReference type="Ensembl" id="ENSOABP00000068222.1"/>
    </source>
</evidence>
<dbReference type="InterPro" id="IPR027417">
    <property type="entry name" value="P-loop_NTPase"/>
</dbReference>
<feature type="compositionally biased region" description="Polar residues" evidence="7">
    <location>
        <begin position="80"/>
        <end position="101"/>
    </location>
</feature>
<evidence type="ECO:0000256" key="6">
    <source>
        <dbReference type="ARBA" id="ARBA00022840"/>
    </source>
</evidence>
<feature type="region of interest" description="Disordered" evidence="7">
    <location>
        <begin position="1"/>
        <end position="124"/>
    </location>
</feature>
<protein>
    <recommendedName>
        <fullName evidence="12">NACHT domain-containing protein</fullName>
    </recommendedName>
</protein>
<name>A0AAZ1XKT6_OREAU</name>
<evidence type="ECO:0008006" key="12">
    <source>
        <dbReference type="Google" id="ProtNLM"/>
    </source>
</evidence>
<dbReference type="PANTHER" id="PTHR24106">
    <property type="entry name" value="NACHT, LRR AND CARD DOMAINS-CONTAINING"/>
    <property type="match status" value="1"/>
</dbReference>
<reference evidence="10" key="3">
    <citation type="submission" date="2025-09" db="UniProtKB">
        <authorList>
            <consortium name="Ensembl"/>
        </authorList>
    </citation>
    <scope>IDENTIFICATION</scope>
</reference>
<dbReference type="SMART" id="SM00368">
    <property type="entry name" value="LRR_RI"/>
    <property type="match status" value="2"/>
</dbReference>
<feature type="domain" description="B30.2/SPRY" evidence="8">
    <location>
        <begin position="1725"/>
        <end position="1914"/>
    </location>
</feature>
<feature type="domain" description="NACHT" evidence="9">
    <location>
        <begin position="1095"/>
        <end position="1229"/>
    </location>
</feature>
<dbReference type="Pfam" id="PF05729">
    <property type="entry name" value="NACHT"/>
    <property type="match status" value="5"/>
</dbReference>
<dbReference type="Pfam" id="PF00622">
    <property type="entry name" value="SPRY"/>
    <property type="match status" value="1"/>
</dbReference>
<keyword evidence="3" id="KW-0433">Leucine-rich repeat</keyword>
<keyword evidence="5" id="KW-0547">Nucleotide-binding</keyword>
<dbReference type="InterPro" id="IPR043136">
    <property type="entry name" value="B30.2/SPRY_sf"/>
</dbReference>
<dbReference type="Proteomes" id="UP000472276">
    <property type="component" value="Unassembled WGS sequence"/>
</dbReference>
<dbReference type="InterPro" id="IPR032675">
    <property type="entry name" value="LRR_dom_sf"/>
</dbReference>
<dbReference type="InterPro" id="IPR003877">
    <property type="entry name" value="SPRY_dom"/>
</dbReference>
<feature type="compositionally biased region" description="Polar residues" evidence="7">
    <location>
        <begin position="61"/>
        <end position="73"/>
    </location>
</feature>
<feature type="domain" description="NACHT" evidence="9">
    <location>
        <begin position="172"/>
        <end position="306"/>
    </location>
</feature>
<dbReference type="SMART" id="SM01288">
    <property type="entry name" value="FISNA"/>
    <property type="match status" value="1"/>
</dbReference>
<dbReference type="InterPro" id="IPR001611">
    <property type="entry name" value="Leu-rich_rpt"/>
</dbReference>
<dbReference type="InterPro" id="IPR007111">
    <property type="entry name" value="NACHT_NTPase"/>
</dbReference>
<dbReference type="Pfam" id="PF13516">
    <property type="entry name" value="LRR_6"/>
    <property type="match status" value="1"/>
</dbReference>
<evidence type="ECO:0000313" key="11">
    <source>
        <dbReference type="Proteomes" id="UP000472276"/>
    </source>
</evidence>
<dbReference type="SUPFAM" id="SSF49899">
    <property type="entry name" value="Concanavalin A-like lectins/glucanases"/>
    <property type="match status" value="1"/>
</dbReference>
<proteinExistence type="predicted"/>
<dbReference type="PROSITE" id="PS50188">
    <property type="entry name" value="B302_SPRY"/>
    <property type="match status" value="1"/>
</dbReference>
<keyword evidence="6" id="KW-0067">ATP-binding</keyword>
<dbReference type="GO" id="GO:0005737">
    <property type="term" value="C:cytoplasm"/>
    <property type="evidence" value="ECO:0007669"/>
    <property type="project" value="UniProtKB-SubCell"/>
</dbReference>
<dbReference type="Pfam" id="PF14484">
    <property type="entry name" value="FISNA"/>
    <property type="match status" value="1"/>
</dbReference>
<dbReference type="InterPro" id="IPR051261">
    <property type="entry name" value="NLR"/>
</dbReference>
<evidence type="ECO:0000256" key="5">
    <source>
        <dbReference type="ARBA" id="ARBA00022741"/>
    </source>
</evidence>
<gene>
    <name evidence="10" type="primary">LOC120435291</name>
</gene>
<organism evidence="10 11">
    <name type="scientific">Oreochromis aureus</name>
    <name type="common">Israeli tilapia</name>
    <name type="synonym">Chromis aureus</name>
    <dbReference type="NCBI Taxonomy" id="47969"/>
    <lineage>
        <taxon>Eukaryota</taxon>
        <taxon>Metazoa</taxon>
        <taxon>Chordata</taxon>
        <taxon>Craniata</taxon>
        <taxon>Vertebrata</taxon>
        <taxon>Euteleostomi</taxon>
        <taxon>Actinopterygii</taxon>
        <taxon>Neopterygii</taxon>
        <taxon>Teleostei</taxon>
        <taxon>Neoteleostei</taxon>
        <taxon>Acanthomorphata</taxon>
        <taxon>Ovalentaria</taxon>
        <taxon>Cichlomorphae</taxon>
        <taxon>Cichliformes</taxon>
        <taxon>Cichlidae</taxon>
        <taxon>African cichlids</taxon>
        <taxon>Pseudocrenilabrinae</taxon>
        <taxon>Oreochromini</taxon>
        <taxon>Oreochromis</taxon>
    </lineage>
</organism>
<dbReference type="FunFam" id="3.40.50.300:FF:000210">
    <property type="entry name" value="Si:dkey-16p6.1"/>
    <property type="match status" value="1"/>
</dbReference>
<feature type="compositionally biased region" description="Polar residues" evidence="7">
    <location>
        <begin position="109"/>
        <end position="118"/>
    </location>
</feature>
<keyword evidence="11" id="KW-1185">Reference proteome</keyword>
<dbReference type="InterPro" id="IPR041267">
    <property type="entry name" value="NLRP_HD2"/>
</dbReference>
<dbReference type="InterPro" id="IPR041075">
    <property type="entry name" value="NOD1/2_WH"/>
</dbReference>
<evidence type="ECO:0000259" key="9">
    <source>
        <dbReference type="PROSITE" id="PS50837"/>
    </source>
</evidence>
<evidence type="ECO:0000259" key="8">
    <source>
        <dbReference type="PROSITE" id="PS50188"/>
    </source>
</evidence>
<dbReference type="GO" id="GO:0005524">
    <property type="term" value="F:ATP binding"/>
    <property type="evidence" value="ECO:0007669"/>
    <property type="project" value="UniProtKB-KW"/>
</dbReference>
<evidence type="ECO:0000256" key="3">
    <source>
        <dbReference type="ARBA" id="ARBA00022614"/>
    </source>
</evidence>
<evidence type="ECO:0000256" key="1">
    <source>
        <dbReference type="ARBA" id="ARBA00004496"/>
    </source>
</evidence>
<dbReference type="SUPFAM" id="SSF52047">
    <property type="entry name" value="RNI-like"/>
    <property type="match status" value="1"/>
</dbReference>
<evidence type="ECO:0000256" key="2">
    <source>
        <dbReference type="ARBA" id="ARBA00022490"/>
    </source>
</evidence>
<keyword evidence="4" id="KW-0677">Repeat</keyword>
<accession>A0AAZ1XKT6</accession>
<dbReference type="Pfam" id="PF17779">
    <property type="entry name" value="WHD_NOD2"/>
    <property type="match status" value="1"/>
</dbReference>
<dbReference type="Gene3D" id="3.80.10.10">
    <property type="entry name" value="Ribonuclease Inhibitor"/>
    <property type="match status" value="1"/>
</dbReference>
<sequence>MNSEMSKGEVPNFSDEVLSSLELQRPVSTRKSSVPMDSGMPKGELVNFSNEVLSLLEGQRPESSAENTVNSDMSKAKPQLFSNNQPSEQKTDSSATKSTESNSEDPPGSKNTAASSSTNREKDAVKKMKEILKKELNEKYKEQSKEEIDTELCVQKEEKKVQPDYKDMFNVRTVLTTGMAGVGKTFQTKMFTIKWAKGKANKEIDLIVSFQFSELNERGDQVQSMEELLNDYFSEIKPQGHLSYDKFKILFILDGLEECELPLDFKNNKILTDMKAQASMDELLTNLIKGTLLPSAHLWIISQPSGVDKIPTRYIQKVTKCQETSKRWTKLVTHLRNRLREMPLVKNNNHTHQKNTEHIIREDNTAEGTDELKKKQTVEKLKTTSEIFNEKKGEKIRTVLTVGEAGIGKSFHVQKYIKEWADNTSPSLLTRLKTSVFGKGKDNELGIFPLEVSELNQMKDKISLVGLLNHCFKETKDFVITEISNFPVCFILDGLDQFQLPLNFDNNNILTDISEPASVDVLLTNLIKGNLLPSALVWITSRPSADNWQNDEKCVDRVTEIREKSVEDKLKENLKMAICTDYKEKSDEETDTELCVQKEEKEELVQPDYKDMFNVRTVLTTGIAGVGKTFQSRMFMFNWAKEKTNKNIDFIVAFQFSKLNERKVKNQSMEELLNDYFSTFKKQGHLSYDKFKILFILDGLEKCTLPLDFKNNTDLTDMEAQATMDELLTNLIKGTLLPSAHLWIISQPSGVDKIPSDYIQKVTKCQETSKRWTKLVTHLCTRLREMPLIEDADHPNQKNTEHIIREDSTAEGTDEQKKKQTVEKLKTTSEIFNEKKGEKIRTVLTVGEADIGKSFHVQKYIKEWADNKQRVEENKNASSSQKKKDELGIFPLKVSELNQMKAKEISLVGLLNHCLKETKDFVITEFSHFPVCFILDGLDQFQLLLDFDNNTTLTDISEPASVDVLLTNLIKGNLLPSALVWITSRPSADNWLNDEKLVYRRTEIREKPEITSQRKLKSQLKEQFTRVSEGIDRQQTSAVLNEIYTELYIIEGQSGEVNEQQEIRQVQNAKFKPVKQETAIKYNEIFTSVENKHIKTVMTIGVAGIGKTIASMKYMLDWAEGNAVQNIFFMFPLPFRELNLRREEQLSFENLLHQFFPAMKTSEISDYDNYKILVVLDGFDECRLDLDFSESNKCIDVREQTSVNILLTNLIQGNLLPEAQIWITSRPAASNRIPADKVARVTEVRGFNEEQKEEYFRKRFNEDLSEKILTHVKKSRSLYIMCHIPVFCWITAKVLEEYVTTNQEDEMPKTLTDMYTYFLLIECRQANRKYNEDKTSESCEIDKCWNERNKETIISLGKLAFEELVKGNFLFTEENLTECGTDITKAAVFSGILTQIEREGPSMYPQKLFCFVHLSIQEFLAAFYVFYIFNNKSENLLTTPPSVVSHLPASDFYKKAVDKALDSKHGDWDMFLRFLLGLSLETNQKHLKELLIDNKKNNKVTNKETAEYIKKKINEDISDAEKNLNLFYCLNELNDHSLVKDIKEQLRSGKQNFEDYSAAQWSALTFVLLTSDEKLDVFDLKKYRKSEKVLLGMLPVVKVSKRTLLSWCDLTEQSCSGLTDLVLSSAFSNLSELDMSHNDLLDLGVEHLAEGLKSPHCKLKILKLSGCQVTETGCSFLALSLESNTASLLEHLDLRYNHPGDNGTKRLMDKVREESYPNRKLKTVLLDHGGAHRLKPGFKKYGVELKFDENTAGKRLLLEGDRKVRTVKKVEEKPARTENENRFKRSQVFCVEGLEDLCYWEVEWSGTVCIAAAYKRVGRKWDSSGGLGCNEMSWGLHCSGTDYTAMHGKFRKRLRLPSSKKIAVLLDWRGGTLSYYSVSSEKLSLIHTFHAKFTEPLFPGFWFKTGSVTLCDID</sequence>
<feature type="domain" description="NACHT" evidence="9">
    <location>
        <begin position="397"/>
        <end position="545"/>
    </location>
</feature>
<keyword evidence="2" id="KW-0963">Cytoplasm</keyword>
<dbReference type="InterPro" id="IPR029495">
    <property type="entry name" value="NACHT-assoc"/>
</dbReference>
<dbReference type="Gene3D" id="3.40.50.300">
    <property type="entry name" value="P-loop containing nucleotide triphosphate hydrolases"/>
    <property type="match status" value="5"/>
</dbReference>
<dbReference type="InterPro" id="IPR013320">
    <property type="entry name" value="ConA-like_dom_sf"/>
</dbReference>